<dbReference type="SUPFAM" id="SSF53335">
    <property type="entry name" value="S-adenosyl-L-methionine-dependent methyltransferases"/>
    <property type="match status" value="1"/>
</dbReference>
<sequence length="233" mass="26242">MDVSEDPNFKTSSDGLTHCRDLIKARDGLTKEEIAKTFDAWVVKGTYESDTSRLGYVGPQVTAETVSKLYDDVQRERIKILDVAAGTGLLSRELRKYGFKNIDGVDPSEKSKELAMKDGLYDRYVVDFVDEHDLDIQSEYYDCVTSSGGFSIGLMSCSSIKEFIRVAKIGGIICFSLTNYVVTAGEKYMDRFEPCLVQYEDSGVWQRLSKTHVKSYYDNAPGIIYVFTKIKSL</sequence>
<name>V4CJ60_LOTGI</name>
<dbReference type="AlphaFoldDB" id="V4CJ60"/>
<dbReference type="PANTHER" id="PTHR43591">
    <property type="entry name" value="METHYLTRANSFERASE"/>
    <property type="match status" value="1"/>
</dbReference>
<dbReference type="CDD" id="cd02440">
    <property type="entry name" value="AdoMet_MTases"/>
    <property type="match status" value="1"/>
</dbReference>
<dbReference type="PANTHER" id="PTHR43591:SF101">
    <property type="entry name" value="METHYLTRANSFERASE-LIKE PROTEIN 27"/>
    <property type="match status" value="1"/>
</dbReference>
<evidence type="ECO:0000313" key="2">
    <source>
        <dbReference type="EMBL" id="ESP02245.1"/>
    </source>
</evidence>
<dbReference type="OrthoDB" id="2019266at2759"/>
<dbReference type="InterPro" id="IPR029063">
    <property type="entry name" value="SAM-dependent_MTases_sf"/>
</dbReference>
<dbReference type="Gene3D" id="3.40.50.150">
    <property type="entry name" value="Vaccinia Virus protein VP39"/>
    <property type="match status" value="1"/>
</dbReference>
<dbReference type="InterPro" id="IPR013216">
    <property type="entry name" value="Methyltransf_11"/>
</dbReference>
<accession>V4CJ60</accession>
<dbReference type="EMBL" id="KB200314">
    <property type="protein sequence ID" value="ESP02245.1"/>
    <property type="molecule type" value="Genomic_DNA"/>
</dbReference>
<dbReference type="GeneID" id="20250651"/>
<keyword evidence="3" id="KW-1185">Reference proteome</keyword>
<feature type="domain" description="Methyltransferase type 11" evidence="1">
    <location>
        <begin position="81"/>
        <end position="175"/>
    </location>
</feature>
<dbReference type="Pfam" id="PF08241">
    <property type="entry name" value="Methyltransf_11"/>
    <property type="match status" value="1"/>
</dbReference>
<dbReference type="CTD" id="20250651"/>
<reference evidence="2 3" key="1">
    <citation type="journal article" date="2013" name="Nature">
        <title>Insights into bilaterian evolution from three spiralian genomes.</title>
        <authorList>
            <person name="Simakov O."/>
            <person name="Marletaz F."/>
            <person name="Cho S.J."/>
            <person name="Edsinger-Gonzales E."/>
            <person name="Havlak P."/>
            <person name="Hellsten U."/>
            <person name="Kuo D.H."/>
            <person name="Larsson T."/>
            <person name="Lv J."/>
            <person name="Arendt D."/>
            <person name="Savage R."/>
            <person name="Osoegawa K."/>
            <person name="de Jong P."/>
            <person name="Grimwood J."/>
            <person name="Chapman J.A."/>
            <person name="Shapiro H."/>
            <person name="Aerts A."/>
            <person name="Otillar R.P."/>
            <person name="Terry A.Y."/>
            <person name="Boore J.L."/>
            <person name="Grigoriev I.V."/>
            <person name="Lindberg D.R."/>
            <person name="Seaver E.C."/>
            <person name="Weisblat D.A."/>
            <person name="Putnam N.H."/>
            <person name="Rokhsar D.S."/>
        </authorList>
    </citation>
    <scope>NUCLEOTIDE SEQUENCE [LARGE SCALE GENOMIC DNA]</scope>
</reference>
<dbReference type="STRING" id="225164.V4CJ60"/>
<evidence type="ECO:0000313" key="3">
    <source>
        <dbReference type="Proteomes" id="UP000030746"/>
    </source>
</evidence>
<dbReference type="Proteomes" id="UP000030746">
    <property type="component" value="Unassembled WGS sequence"/>
</dbReference>
<organism evidence="2 3">
    <name type="scientific">Lottia gigantea</name>
    <name type="common">Giant owl limpet</name>
    <dbReference type="NCBI Taxonomy" id="225164"/>
    <lineage>
        <taxon>Eukaryota</taxon>
        <taxon>Metazoa</taxon>
        <taxon>Spiralia</taxon>
        <taxon>Lophotrochozoa</taxon>
        <taxon>Mollusca</taxon>
        <taxon>Gastropoda</taxon>
        <taxon>Patellogastropoda</taxon>
        <taxon>Lottioidea</taxon>
        <taxon>Lottiidae</taxon>
        <taxon>Lottia</taxon>
    </lineage>
</organism>
<evidence type="ECO:0000259" key="1">
    <source>
        <dbReference type="Pfam" id="PF08241"/>
    </source>
</evidence>
<proteinExistence type="predicted"/>
<dbReference type="GO" id="GO:0008757">
    <property type="term" value="F:S-adenosylmethionine-dependent methyltransferase activity"/>
    <property type="evidence" value="ECO:0007669"/>
    <property type="project" value="InterPro"/>
</dbReference>
<dbReference type="OMA" id="FCPGHFP"/>
<dbReference type="RefSeq" id="XP_009047072.1">
    <property type="nucleotide sequence ID" value="XM_009048824.1"/>
</dbReference>
<dbReference type="HOGENOM" id="CLU_090201_1_0_1"/>
<dbReference type="KEGG" id="lgi:LOTGIDRAFT_238072"/>
<gene>
    <name evidence="2" type="ORF">LOTGIDRAFT_238072</name>
</gene>
<protein>
    <recommendedName>
        <fullName evidence="1">Methyltransferase type 11 domain-containing protein</fullName>
    </recommendedName>
</protein>